<dbReference type="GO" id="GO:0005737">
    <property type="term" value="C:cytoplasm"/>
    <property type="evidence" value="ECO:0007669"/>
    <property type="project" value="UniProtKB-SubCell"/>
</dbReference>
<reference evidence="20" key="2">
    <citation type="submission" date="2014-12" db="EMBL/GenBank/DDBJ databases">
        <authorList>
            <person name="Smet A."/>
        </authorList>
    </citation>
    <scope>NUCLEOTIDE SEQUENCE [LARGE SCALE GENOMIC DNA]</scope>
</reference>
<evidence type="ECO:0000256" key="10">
    <source>
        <dbReference type="ARBA" id="ARBA00023306"/>
    </source>
</evidence>
<dbReference type="EMBL" id="CDMG01000009">
    <property type="protein sequence ID" value="CRF52694.1"/>
    <property type="molecule type" value="Genomic_DNA"/>
</dbReference>
<dbReference type="EMBL" id="CDMN01000063">
    <property type="protein sequence ID" value="CRF44896.1"/>
    <property type="molecule type" value="Genomic_DNA"/>
</dbReference>
<evidence type="ECO:0000256" key="8">
    <source>
        <dbReference type="ARBA" id="ARBA00023186"/>
    </source>
</evidence>
<comment type="similarity">
    <text evidence="2 12 14">Belongs to the FKBP-type PPIase family. Tig subfamily.</text>
</comment>
<dbReference type="Gene3D" id="3.10.50.40">
    <property type="match status" value="1"/>
</dbReference>
<dbReference type="InterPro" id="IPR046357">
    <property type="entry name" value="PPIase_dom_sf"/>
</dbReference>
<evidence type="ECO:0000256" key="9">
    <source>
        <dbReference type="ARBA" id="ARBA00023235"/>
    </source>
</evidence>
<evidence type="ECO:0000256" key="14">
    <source>
        <dbReference type="RuleBase" id="RU003914"/>
    </source>
</evidence>
<keyword evidence="10 12" id="KW-0131">Cell cycle</keyword>
<evidence type="ECO:0000313" key="16">
    <source>
        <dbReference type="EMBL" id="CRF41663.1"/>
    </source>
</evidence>
<evidence type="ECO:0000313" key="20">
    <source>
        <dbReference type="Proteomes" id="UP000038622"/>
    </source>
</evidence>
<evidence type="ECO:0000259" key="15">
    <source>
        <dbReference type="PROSITE" id="PS50059"/>
    </source>
</evidence>
<dbReference type="EMBL" id="CDML01000048">
    <property type="protein sequence ID" value="CRF41663.1"/>
    <property type="molecule type" value="Genomic_DNA"/>
</dbReference>
<dbReference type="HAMAP" id="MF_00303">
    <property type="entry name" value="Trigger_factor_Tig"/>
    <property type="match status" value="1"/>
</dbReference>
<dbReference type="GeneID" id="82132099"/>
<keyword evidence="7 12" id="KW-0697">Rotamase</keyword>
<evidence type="ECO:0000313" key="23">
    <source>
        <dbReference type="Proteomes" id="UP000045175"/>
    </source>
</evidence>
<dbReference type="Proteomes" id="UP000041394">
    <property type="component" value="Unassembled WGS sequence"/>
</dbReference>
<evidence type="ECO:0000256" key="13">
    <source>
        <dbReference type="PROSITE-ProRule" id="PRU00277"/>
    </source>
</evidence>
<dbReference type="GO" id="GO:0006457">
    <property type="term" value="P:protein folding"/>
    <property type="evidence" value="ECO:0007669"/>
    <property type="project" value="UniProtKB-UniRule"/>
</dbReference>
<keyword evidence="5 12" id="KW-0963">Cytoplasm</keyword>
<proteinExistence type="inferred from homology"/>
<dbReference type="InterPro" id="IPR037041">
    <property type="entry name" value="Trigger_fac_C_sf"/>
</dbReference>
<comment type="catalytic activity">
    <reaction evidence="1 12 13">
        <text>[protein]-peptidylproline (omega=180) = [protein]-peptidylproline (omega=0)</text>
        <dbReference type="Rhea" id="RHEA:16237"/>
        <dbReference type="Rhea" id="RHEA-COMP:10747"/>
        <dbReference type="Rhea" id="RHEA-COMP:10748"/>
        <dbReference type="ChEBI" id="CHEBI:83833"/>
        <dbReference type="ChEBI" id="CHEBI:83834"/>
        <dbReference type="EC" id="5.2.1.8"/>
    </reaction>
</comment>
<comment type="function">
    <text evidence="12">Involved in protein export. Acts as a chaperone by maintaining the newly synthesized protein in an open conformation. Functions as a peptidyl-prolyl cis-trans isomerase.</text>
</comment>
<dbReference type="InterPro" id="IPR008881">
    <property type="entry name" value="Trigger_fac_ribosome-bd_bac"/>
</dbReference>
<protein>
    <recommendedName>
        <fullName evidence="4 12">Trigger factor</fullName>
        <shortName evidence="12">TF</shortName>
        <ecNumber evidence="3 12">5.2.1.8</ecNumber>
    </recommendedName>
    <alternativeName>
        <fullName evidence="11 12">PPIase</fullName>
    </alternativeName>
</protein>
<dbReference type="RefSeq" id="WP_053941263.1">
    <property type="nucleotide sequence ID" value="NZ_BSCV01000003.1"/>
</dbReference>
<gene>
    <name evidence="12" type="primary">tig</name>
    <name evidence="16" type="ORF">HAL011_14710</name>
    <name evidence="17" type="ORF">HAL013_08490</name>
    <name evidence="19" type="ORF">HAL07_11590</name>
    <name evidence="18" type="ORF">HAL09_15160</name>
</gene>
<reference evidence="17" key="1">
    <citation type="submission" date="2014-12" db="EMBL/GenBank/DDBJ databases">
        <title>Whole genome sequences of four Staphylococcus schleiferi canine isolates.</title>
        <authorList>
            <person name="Misic A.M."/>
            <person name="Cain C."/>
            <person name="Morris D.O."/>
            <person name="Rankin S."/>
            <person name="Beiting D."/>
        </authorList>
    </citation>
    <scope>NUCLEOTIDE SEQUENCE</scope>
    <source>
        <strain evidence="16">ASB11</strain>
        <strain evidence="17">ASB13</strain>
        <strain evidence="19">ASB7</strain>
        <strain evidence="18">ASB9</strain>
    </source>
</reference>
<dbReference type="Proteomes" id="UP000045175">
    <property type="component" value="Unassembled WGS sequence"/>
</dbReference>
<dbReference type="InterPro" id="IPR008880">
    <property type="entry name" value="Trigger_fac_C"/>
</dbReference>
<dbReference type="PIRSF" id="PIRSF003095">
    <property type="entry name" value="Trigger_factor"/>
    <property type="match status" value="1"/>
</dbReference>
<dbReference type="Proteomes" id="UP000043437">
    <property type="component" value="Unassembled WGS sequence"/>
</dbReference>
<dbReference type="Pfam" id="PF05698">
    <property type="entry name" value="Trigger_C"/>
    <property type="match status" value="1"/>
</dbReference>
<dbReference type="Gene3D" id="1.10.3120.10">
    <property type="entry name" value="Trigger factor, C-terminal domain"/>
    <property type="match status" value="1"/>
</dbReference>
<dbReference type="PROSITE" id="PS50059">
    <property type="entry name" value="FKBP_PPIASE"/>
    <property type="match status" value="1"/>
</dbReference>
<evidence type="ECO:0000256" key="4">
    <source>
        <dbReference type="ARBA" id="ARBA00016902"/>
    </source>
</evidence>
<evidence type="ECO:0000256" key="1">
    <source>
        <dbReference type="ARBA" id="ARBA00000971"/>
    </source>
</evidence>
<evidence type="ECO:0000256" key="6">
    <source>
        <dbReference type="ARBA" id="ARBA00022618"/>
    </source>
</evidence>
<dbReference type="Proteomes" id="UP000038622">
    <property type="component" value="Unassembled WGS sequence"/>
</dbReference>
<organism evidence="17 23">
    <name type="scientific">Helicobacter ailurogastricus</name>
    <dbReference type="NCBI Taxonomy" id="1578720"/>
    <lineage>
        <taxon>Bacteria</taxon>
        <taxon>Pseudomonadati</taxon>
        <taxon>Campylobacterota</taxon>
        <taxon>Epsilonproteobacteria</taxon>
        <taxon>Campylobacterales</taxon>
        <taxon>Helicobacteraceae</taxon>
        <taxon>Helicobacter</taxon>
    </lineage>
</organism>
<keyword evidence="9 12" id="KW-0413">Isomerase</keyword>
<accession>A0A0K2XD51</accession>
<dbReference type="OrthoDB" id="9767721at2"/>
<name>A0A0K2XD51_9HELI</name>
<evidence type="ECO:0000313" key="22">
    <source>
        <dbReference type="Proteomes" id="UP000043437"/>
    </source>
</evidence>
<evidence type="ECO:0000256" key="5">
    <source>
        <dbReference type="ARBA" id="ARBA00022490"/>
    </source>
</evidence>
<dbReference type="InterPro" id="IPR001179">
    <property type="entry name" value="PPIase_FKBP_dom"/>
</dbReference>
<dbReference type="GO" id="GO:0051301">
    <property type="term" value="P:cell division"/>
    <property type="evidence" value="ECO:0007669"/>
    <property type="project" value="UniProtKB-KW"/>
</dbReference>
<comment type="subcellular location">
    <subcellularLocation>
        <location evidence="12">Cytoplasm</location>
    </subcellularLocation>
    <text evidence="12">About half TF is bound to the ribosome near the polypeptide exit tunnel while the other half is free in the cytoplasm.</text>
</comment>
<dbReference type="InterPro" id="IPR036611">
    <property type="entry name" value="Trigger_fac_ribosome-bd_sf"/>
</dbReference>
<evidence type="ECO:0000313" key="19">
    <source>
        <dbReference type="EMBL" id="CRF52694.1"/>
    </source>
</evidence>
<evidence type="ECO:0000256" key="3">
    <source>
        <dbReference type="ARBA" id="ARBA00013194"/>
    </source>
</evidence>
<evidence type="ECO:0000313" key="21">
    <source>
        <dbReference type="Proteomes" id="UP000041394"/>
    </source>
</evidence>
<dbReference type="GO" id="GO:0003755">
    <property type="term" value="F:peptidyl-prolyl cis-trans isomerase activity"/>
    <property type="evidence" value="ECO:0007669"/>
    <property type="project" value="UniProtKB-UniRule"/>
</dbReference>
<dbReference type="SUPFAM" id="SSF109998">
    <property type="entry name" value="Triger factor/SurA peptide-binding domain-like"/>
    <property type="match status" value="1"/>
</dbReference>
<dbReference type="SUPFAM" id="SSF54534">
    <property type="entry name" value="FKBP-like"/>
    <property type="match status" value="1"/>
</dbReference>
<dbReference type="NCBIfam" id="TIGR00115">
    <property type="entry name" value="tig"/>
    <property type="match status" value="1"/>
</dbReference>
<dbReference type="EMBL" id="CDMH01000038">
    <property type="protein sequence ID" value="CRF42654.1"/>
    <property type="molecule type" value="Genomic_DNA"/>
</dbReference>
<evidence type="ECO:0000256" key="11">
    <source>
        <dbReference type="ARBA" id="ARBA00029986"/>
    </source>
</evidence>
<dbReference type="STRING" id="1578720.HAL011_14710"/>
<feature type="domain" description="PPIase FKBP-type" evidence="15">
    <location>
        <begin position="165"/>
        <end position="250"/>
    </location>
</feature>
<evidence type="ECO:0000256" key="12">
    <source>
        <dbReference type="HAMAP-Rule" id="MF_00303"/>
    </source>
</evidence>
<evidence type="ECO:0000313" key="18">
    <source>
        <dbReference type="EMBL" id="CRF44896.1"/>
    </source>
</evidence>
<keyword evidence="20" id="KW-1185">Reference proteome</keyword>
<dbReference type="GO" id="GO:0015031">
    <property type="term" value="P:protein transport"/>
    <property type="evidence" value="ECO:0007669"/>
    <property type="project" value="UniProtKB-UniRule"/>
</dbReference>
<comment type="domain">
    <text evidence="12">Consists of 3 domains; the N-terminus binds the ribosome, the middle domain has PPIase activity, while the C-terminus has intrinsic chaperone activity on its own.</text>
</comment>
<evidence type="ECO:0000256" key="7">
    <source>
        <dbReference type="ARBA" id="ARBA00023110"/>
    </source>
</evidence>
<sequence length="436" mass="50152">MDLTTKRLDGANASISAKPSVQDFEKKSHSIAQKIAKNTKLDGFRKGKVPLDIIKQRYQGHIQQESEKEMLDAILQEGSKALEITPQDMIGNPSIQKFEKQAEHFDIEMHIGLRPQIDLSGVFACVPSFSLEEIQESAVEERLQHLAKERATFTDAPEEKAVANGDGVIFDFEGLLNNQPFEGNQARNFALVVGENRLLPSFEKQLVGMKKEEEKYFSVPFPKDYANATLAGKEVSFHVKLHKIQLRQIPEIDDAFVKMVLNQEKEPTLEMLKERVKNQLFLEAKTKLYNQQLKETLIDKLDKGLNFDLPQTIIEQEMDLVFRQALQNMKPEEIKELQEDPKKVKKKRESFREQARRSVKVTFIIDALAKQENIQVADNEVFQSIYYEAMMTNQNPQQTLEFYQRNNMLPAVKMAMVEDRVLTFLLDKQLPQEAHA</sequence>
<keyword evidence="8 12" id="KW-0143">Chaperone</keyword>
<reference evidence="21 22" key="3">
    <citation type="submission" date="2014-12" db="EMBL/GenBank/DDBJ databases">
        <authorList>
            <person name="Jaenicke S."/>
        </authorList>
    </citation>
    <scope>NUCLEOTIDE SEQUENCE [LARGE SCALE GENOMIC DNA]</scope>
</reference>
<dbReference type="Pfam" id="PF00254">
    <property type="entry name" value="FKBP_C"/>
    <property type="match status" value="1"/>
</dbReference>
<dbReference type="InterPro" id="IPR027304">
    <property type="entry name" value="Trigger_fact/SurA_dom_sf"/>
</dbReference>
<dbReference type="Pfam" id="PF05697">
    <property type="entry name" value="Trigger_N"/>
    <property type="match status" value="1"/>
</dbReference>
<dbReference type="FunFam" id="3.10.50.40:FF:000001">
    <property type="entry name" value="Trigger factor"/>
    <property type="match status" value="1"/>
</dbReference>
<evidence type="ECO:0000256" key="2">
    <source>
        <dbReference type="ARBA" id="ARBA00005464"/>
    </source>
</evidence>
<dbReference type="Gene3D" id="3.30.70.1050">
    <property type="entry name" value="Trigger factor ribosome-binding domain"/>
    <property type="match status" value="1"/>
</dbReference>
<evidence type="ECO:0000313" key="17">
    <source>
        <dbReference type="EMBL" id="CRF42654.1"/>
    </source>
</evidence>
<dbReference type="InterPro" id="IPR005215">
    <property type="entry name" value="Trig_fac"/>
</dbReference>
<dbReference type="SUPFAM" id="SSF102735">
    <property type="entry name" value="Trigger factor ribosome-binding domain"/>
    <property type="match status" value="1"/>
</dbReference>
<dbReference type="AlphaFoldDB" id="A0A0K2XD51"/>
<keyword evidence="6 12" id="KW-0132">Cell division</keyword>
<dbReference type="EC" id="5.2.1.8" evidence="3 12"/>